<dbReference type="AlphaFoldDB" id="A0A3E2BPR0"/>
<accession>A0A3E2BPR0</accession>
<name>A0A3E2BPR0_9BACT</name>
<evidence type="ECO:0000313" key="2">
    <source>
        <dbReference type="Proteomes" id="UP000257323"/>
    </source>
</evidence>
<proteinExistence type="predicted"/>
<dbReference type="Proteomes" id="UP000257323">
    <property type="component" value="Unassembled WGS sequence"/>
</dbReference>
<protein>
    <submittedName>
        <fullName evidence="1">Uncharacterized protein</fullName>
    </submittedName>
</protein>
<organism evidence="1 2">
    <name type="scientific">Candidatus Saccharicenans subterraneus</name>
    <dbReference type="NCBI Taxonomy" id="2508984"/>
    <lineage>
        <taxon>Bacteria</taxon>
        <taxon>Candidatus Aminicenantota</taxon>
        <taxon>Candidatus Aminicenantia</taxon>
        <taxon>Candidatus Aminicenantales</taxon>
        <taxon>Candidatus Saccharicenantaceae</taxon>
        <taxon>Candidatus Saccharicenans</taxon>
    </lineage>
</organism>
<gene>
    <name evidence="1" type="ORF">OP8BY_1304</name>
</gene>
<comment type="caution">
    <text evidence="1">The sequence shown here is derived from an EMBL/GenBank/DDBJ whole genome shotgun (WGS) entry which is preliminary data.</text>
</comment>
<evidence type="ECO:0000313" key="1">
    <source>
        <dbReference type="EMBL" id="RFT16691.1"/>
    </source>
</evidence>
<reference evidence="1 2" key="1">
    <citation type="submission" date="2018-08" db="EMBL/GenBank/DDBJ databases">
        <title>Genome analysis of the thermophilic bacterium of the candidate phylum Aminicenantes from deep subsurface aquifer revealed its physiology and ecological role.</title>
        <authorList>
            <person name="Kadnikov V.V."/>
            <person name="Mardanov A.V."/>
            <person name="Beletsky A.V."/>
            <person name="Karnachuk O.V."/>
            <person name="Ravin N.V."/>
        </authorList>
    </citation>
    <scope>NUCLEOTIDE SEQUENCE [LARGE SCALE GENOMIC DNA]</scope>
    <source>
        <strain evidence="1">BY38</strain>
    </source>
</reference>
<sequence>MENVKEAPAWPRAFSRPSNKLNLSYLQASAKSETRLGFM</sequence>
<dbReference type="EMBL" id="QUAH01000002">
    <property type="protein sequence ID" value="RFT16691.1"/>
    <property type="molecule type" value="Genomic_DNA"/>
</dbReference>